<dbReference type="EMBL" id="CM042049">
    <property type="protein sequence ID" value="KAI3748184.1"/>
    <property type="molecule type" value="Genomic_DNA"/>
</dbReference>
<evidence type="ECO:0000313" key="1">
    <source>
        <dbReference type="EMBL" id="KAI3748184.1"/>
    </source>
</evidence>
<evidence type="ECO:0000313" key="2">
    <source>
        <dbReference type="Proteomes" id="UP001055879"/>
    </source>
</evidence>
<proteinExistence type="predicted"/>
<name>A0ACB9DNB7_ARCLA</name>
<sequence length="69" mass="7888">MAIKPCFIQRTDPFTEKSTEDDERDVDTITSPKDFVRSFEKPSSPSHGGNVFLRFLSTKEMPFGFAIKE</sequence>
<accession>A0ACB9DNB7</accession>
<reference evidence="2" key="1">
    <citation type="journal article" date="2022" name="Mol. Ecol. Resour.">
        <title>The genomes of chicory, endive, great burdock and yacon provide insights into Asteraceae palaeo-polyploidization history and plant inulin production.</title>
        <authorList>
            <person name="Fan W."/>
            <person name="Wang S."/>
            <person name="Wang H."/>
            <person name="Wang A."/>
            <person name="Jiang F."/>
            <person name="Liu H."/>
            <person name="Zhao H."/>
            <person name="Xu D."/>
            <person name="Zhang Y."/>
        </authorList>
    </citation>
    <scope>NUCLEOTIDE SEQUENCE [LARGE SCALE GENOMIC DNA]</scope>
    <source>
        <strain evidence="2">cv. Niubang</strain>
    </source>
</reference>
<dbReference type="Proteomes" id="UP001055879">
    <property type="component" value="Linkage Group LG03"/>
</dbReference>
<protein>
    <submittedName>
        <fullName evidence="1">Uncharacterized protein</fullName>
    </submittedName>
</protein>
<keyword evidence="2" id="KW-1185">Reference proteome</keyword>
<organism evidence="1 2">
    <name type="scientific">Arctium lappa</name>
    <name type="common">Greater burdock</name>
    <name type="synonym">Lappa major</name>
    <dbReference type="NCBI Taxonomy" id="4217"/>
    <lineage>
        <taxon>Eukaryota</taxon>
        <taxon>Viridiplantae</taxon>
        <taxon>Streptophyta</taxon>
        <taxon>Embryophyta</taxon>
        <taxon>Tracheophyta</taxon>
        <taxon>Spermatophyta</taxon>
        <taxon>Magnoliopsida</taxon>
        <taxon>eudicotyledons</taxon>
        <taxon>Gunneridae</taxon>
        <taxon>Pentapetalae</taxon>
        <taxon>asterids</taxon>
        <taxon>campanulids</taxon>
        <taxon>Asterales</taxon>
        <taxon>Asteraceae</taxon>
        <taxon>Carduoideae</taxon>
        <taxon>Cardueae</taxon>
        <taxon>Arctiinae</taxon>
        <taxon>Arctium</taxon>
    </lineage>
</organism>
<comment type="caution">
    <text evidence="1">The sequence shown here is derived from an EMBL/GenBank/DDBJ whole genome shotgun (WGS) entry which is preliminary data.</text>
</comment>
<gene>
    <name evidence="1" type="ORF">L6452_11103</name>
</gene>
<reference evidence="1 2" key="2">
    <citation type="journal article" date="2022" name="Mol. Ecol. Resour.">
        <title>The genomes of chicory, endive, great burdock and yacon provide insights into Asteraceae paleo-polyploidization history and plant inulin production.</title>
        <authorList>
            <person name="Fan W."/>
            <person name="Wang S."/>
            <person name="Wang H."/>
            <person name="Wang A."/>
            <person name="Jiang F."/>
            <person name="Liu H."/>
            <person name="Zhao H."/>
            <person name="Xu D."/>
            <person name="Zhang Y."/>
        </authorList>
    </citation>
    <scope>NUCLEOTIDE SEQUENCE [LARGE SCALE GENOMIC DNA]</scope>
    <source>
        <strain evidence="2">cv. Niubang</strain>
    </source>
</reference>